<reference evidence="2" key="1">
    <citation type="submission" date="2022-09" db="EMBL/GenBank/DDBJ databases">
        <title>Diverse halophilic archaea isolated from saline environments.</title>
        <authorList>
            <person name="Cui H.-L."/>
        </authorList>
    </citation>
    <scope>NUCLEOTIDE SEQUENCE</scope>
    <source>
        <strain evidence="2">ZS-35-S2</strain>
    </source>
</reference>
<feature type="transmembrane region" description="Helical" evidence="1">
    <location>
        <begin position="12"/>
        <end position="29"/>
    </location>
</feature>
<dbReference type="EMBL" id="CP104003">
    <property type="protein sequence ID" value="UWM54011.1"/>
    <property type="molecule type" value="Genomic_DNA"/>
</dbReference>
<feature type="transmembrane region" description="Helical" evidence="1">
    <location>
        <begin position="98"/>
        <end position="120"/>
    </location>
</feature>
<dbReference type="KEGG" id="ssai:N0B31_18045"/>
<evidence type="ECO:0000256" key="1">
    <source>
        <dbReference type="SAM" id="Phobius"/>
    </source>
</evidence>
<protein>
    <submittedName>
        <fullName evidence="2">Uncharacterized protein</fullName>
    </submittedName>
</protein>
<keyword evidence="3" id="KW-1185">Reference proteome</keyword>
<keyword evidence="1" id="KW-0472">Membrane</keyword>
<dbReference type="Proteomes" id="UP001057580">
    <property type="component" value="Chromosome"/>
</dbReference>
<evidence type="ECO:0000313" key="3">
    <source>
        <dbReference type="Proteomes" id="UP001057580"/>
    </source>
</evidence>
<feature type="transmembrane region" description="Helical" evidence="1">
    <location>
        <begin position="66"/>
        <end position="86"/>
    </location>
</feature>
<accession>A0A9E7R1R9</accession>
<dbReference type="AlphaFoldDB" id="A0A9E7R1R9"/>
<keyword evidence="1" id="KW-0812">Transmembrane</keyword>
<proteinExistence type="predicted"/>
<name>A0A9E7R1R9_9EURY</name>
<evidence type="ECO:0000313" key="2">
    <source>
        <dbReference type="EMBL" id="UWM54011.1"/>
    </source>
</evidence>
<organism evidence="2 3">
    <name type="scientific">Salinirubellus salinus</name>
    <dbReference type="NCBI Taxonomy" id="1364945"/>
    <lineage>
        <taxon>Archaea</taxon>
        <taxon>Methanobacteriati</taxon>
        <taxon>Methanobacteriota</taxon>
        <taxon>Stenosarchaea group</taxon>
        <taxon>Halobacteria</taxon>
        <taxon>Halobacteriales</taxon>
        <taxon>Natronomonadaceae</taxon>
        <taxon>Salinirubellus</taxon>
    </lineage>
</organism>
<dbReference type="GeneID" id="74944365"/>
<sequence>MVTLSSPGPRRLVGVVVGLAVAVGLHELLVADLALAVVTGGCWGGGVALTLRHLDSPMGASSGGWSVARWSGAFAGTLTLAATLGISPSLHVPSDLRFAISLLVVGFGVLAFNLGGAMVLDATPEAGDGGA</sequence>
<keyword evidence="1" id="KW-1133">Transmembrane helix</keyword>
<dbReference type="RefSeq" id="WP_260593005.1">
    <property type="nucleotide sequence ID" value="NZ_CP104003.1"/>
</dbReference>
<gene>
    <name evidence="2" type="ORF">N0B31_18045</name>
</gene>